<proteinExistence type="predicted"/>
<name>A0A177TEB0_9BASI</name>
<comment type="caution">
    <text evidence="1">The sequence shown here is derived from an EMBL/GenBank/DDBJ whole genome shotgun (WGS) entry which is preliminary data.</text>
</comment>
<keyword evidence="2" id="KW-1185">Reference proteome</keyword>
<reference evidence="1" key="1">
    <citation type="submission" date="2016-04" db="EMBL/GenBank/DDBJ databases">
        <authorList>
            <person name="Nguyen H.D."/>
            <person name="Samba Siva P."/>
            <person name="Cullis J."/>
            <person name="Levesque C.A."/>
            <person name="Hambleton S."/>
        </authorList>
    </citation>
    <scope>NUCLEOTIDE SEQUENCE</scope>
    <source>
        <strain evidence="1">DAOMC 236416</strain>
    </source>
</reference>
<dbReference type="Proteomes" id="UP000077521">
    <property type="component" value="Unassembled WGS sequence"/>
</dbReference>
<evidence type="ECO:0000313" key="2">
    <source>
        <dbReference type="Proteomes" id="UP000077521"/>
    </source>
</evidence>
<dbReference type="AlphaFoldDB" id="A0A177TEB0"/>
<accession>A0A177TEB0</accession>
<gene>
    <name evidence="1" type="ORF">A4X13_0g8269</name>
</gene>
<reference evidence="1" key="2">
    <citation type="journal article" date="2019" name="IMA Fungus">
        <title>Genome sequencing and comparison of five Tilletia species to identify candidate genes for the detection of regulated species infecting wheat.</title>
        <authorList>
            <person name="Nguyen H.D.T."/>
            <person name="Sultana T."/>
            <person name="Kesanakurti P."/>
            <person name="Hambleton S."/>
        </authorList>
    </citation>
    <scope>NUCLEOTIDE SEQUENCE</scope>
    <source>
        <strain evidence="1">DAOMC 236416</strain>
    </source>
</reference>
<sequence length="111" mass="12223">MFVTAPGSDAEVPERLRGDHRLRHLKAVLRAVDGVSVAVDATWFRNRKAGLTFNVLTGLQLAGSISASTVPLHSHRMGLWENSATDSHIFNAARTSTWLIPIPERSHVSRK</sequence>
<protein>
    <submittedName>
        <fullName evidence="1">Uncharacterized protein</fullName>
    </submittedName>
</protein>
<evidence type="ECO:0000313" key="1">
    <source>
        <dbReference type="EMBL" id="KAE8239052.1"/>
    </source>
</evidence>
<organism evidence="1 2">
    <name type="scientific">Tilletia indica</name>
    <dbReference type="NCBI Taxonomy" id="43049"/>
    <lineage>
        <taxon>Eukaryota</taxon>
        <taxon>Fungi</taxon>
        <taxon>Dikarya</taxon>
        <taxon>Basidiomycota</taxon>
        <taxon>Ustilaginomycotina</taxon>
        <taxon>Exobasidiomycetes</taxon>
        <taxon>Tilletiales</taxon>
        <taxon>Tilletiaceae</taxon>
        <taxon>Tilletia</taxon>
    </lineage>
</organism>
<dbReference type="EMBL" id="LWDF02001354">
    <property type="protein sequence ID" value="KAE8239052.1"/>
    <property type="molecule type" value="Genomic_DNA"/>
</dbReference>